<feature type="compositionally biased region" description="Low complexity" evidence="1">
    <location>
        <begin position="386"/>
        <end position="410"/>
    </location>
</feature>
<name>A0A9W8GAG9_9FUNG</name>
<evidence type="ECO:0000313" key="3">
    <source>
        <dbReference type="Proteomes" id="UP001151518"/>
    </source>
</evidence>
<evidence type="ECO:0000256" key="1">
    <source>
        <dbReference type="SAM" id="MobiDB-lite"/>
    </source>
</evidence>
<organism evidence="2 3">
    <name type="scientific">Coemansia spiralis</name>
    <dbReference type="NCBI Taxonomy" id="417178"/>
    <lineage>
        <taxon>Eukaryota</taxon>
        <taxon>Fungi</taxon>
        <taxon>Fungi incertae sedis</taxon>
        <taxon>Zoopagomycota</taxon>
        <taxon>Kickxellomycotina</taxon>
        <taxon>Kickxellomycetes</taxon>
        <taxon>Kickxellales</taxon>
        <taxon>Kickxellaceae</taxon>
        <taxon>Coemansia</taxon>
    </lineage>
</organism>
<feature type="compositionally biased region" description="Basic and acidic residues" evidence="1">
    <location>
        <begin position="411"/>
        <end position="428"/>
    </location>
</feature>
<comment type="caution">
    <text evidence="2">The sequence shown here is derived from an EMBL/GenBank/DDBJ whole genome shotgun (WGS) entry which is preliminary data.</text>
</comment>
<accession>A0A9W8GAG9</accession>
<dbReference type="EMBL" id="JANBTW010000012">
    <property type="protein sequence ID" value="KAJ2679452.1"/>
    <property type="molecule type" value="Genomic_DNA"/>
</dbReference>
<reference evidence="2" key="1">
    <citation type="submission" date="2022-07" db="EMBL/GenBank/DDBJ databases">
        <title>Phylogenomic reconstructions and comparative analyses of Kickxellomycotina fungi.</title>
        <authorList>
            <person name="Reynolds N.K."/>
            <person name="Stajich J.E."/>
            <person name="Barry K."/>
            <person name="Grigoriev I.V."/>
            <person name="Crous P."/>
            <person name="Smith M.E."/>
        </authorList>
    </citation>
    <scope>NUCLEOTIDE SEQUENCE</scope>
    <source>
        <strain evidence="2">NRRL 3115</strain>
    </source>
</reference>
<feature type="region of interest" description="Disordered" evidence="1">
    <location>
        <begin position="1"/>
        <end position="113"/>
    </location>
</feature>
<feature type="compositionally biased region" description="Low complexity" evidence="1">
    <location>
        <begin position="769"/>
        <end position="786"/>
    </location>
</feature>
<feature type="compositionally biased region" description="Low complexity" evidence="1">
    <location>
        <begin position="799"/>
        <end position="826"/>
    </location>
</feature>
<proteinExistence type="predicted"/>
<feature type="compositionally biased region" description="Polar residues" evidence="1">
    <location>
        <begin position="40"/>
        <end position="78"/>
    </location>
</feature>
<evidence type="ECO:0008006" key="4">
    <source>
        <dbReference type="Google" id="ProtNLM"/>
    </source>
</evidence>
<dbReference type="PANTHER" id="PTHR21243">
    <property type="entry name" value="PROTEIN SCAI"/>
    <property type="match status" value="1"/>
</dbReference>
<feature type="region of interest" description="Disordered" evidence="1">
    <location>
        <begin position="380"/>
        <end position="482"/>
    </location>
</feature>
<evidence type="ECO:0000313" key="2">
    <source>
        <dbReference type="EMBL" id="KAJ2679452.1"/>
    </source>
</evidence>
<feature type="compositionally biased region" description="Basic and acidic residues" evidence="1">
    <location>
        <begin position="450"/>
        <end position="482"/>
    </location>
</feature>
<feature type="compositionally biased region" description="Polar residues" evidence="1">
    <location>
        <begin position="1"/>
        <end position="19"/>
    </location>
</feature>
<feature type="region of interest" description="Disordered" evidence="1">
    <location>
        <begin position="752"/>
        <end position="833"/>
    </location>
</feature>
<dbReference type="GO" id="GO:0003714">
    <property type="term" value="F:transcription corepressor activity"/>
    <property type="evidence" value="ECO:0007669"/>
    <property type="project" value="InterPro"/>
</dbReference>
<gene>
    <name evidence="2" type="ORF">GGI25_001587</name>
</gene>
<dbReference type="InterPro" id="IPR022709">
    <property type="entry name" value="SCAI"/>
</dbReference>
<protein>
    <recommendedName>
        <fullName evidence="4">Protein SCAI</fullName>
    </recommendedName>
</protein>
<dbReference type="Proteomes" id="UP001151518">
    <property type="component" value="Unassembled WGS sequence"/>
</dbReference>
<dbReference type="AlphaFoldDB" id="A0A9W8GAG9"/>
<sequence length="833" mass="92840">MPPESQAQDQLERASSATPSAGAVAVLHNSHTGNGEALDESNTAELSNAQNQEAPKASSKNGSPKTSPNSQHTSNDNANDAFKPESISEANDVQESGPAAPIAPSENKDGDETFKNTERDKELVEEFEYLLEKSQQLFLGISDLPEIGSKYWMPHFQRTFEVFTKLWKFQNHHRVLLEKPEHYGLKRWEVGEIASKIGQLYYRYYLRTSETNYLQESYVFYDAIRERNYFKGEQEVRNSALMIKKLRYYARFIVVCLQLGNTPMMLQLLDEVKSLIDVYSATFNPVDKMEWSLVVKEMALFMQAVCNPVPTDENGALLQTNYRLVSRRRPRLEKDGSKFRLQEAVIVGNRPTQIKFSELTLDMYHVLQMLEREPSALLKETNPSGATTTEAATITTPTAEASTTAVADAAKQSETKEKPAADQLENRDGASSMIGRPETASNDGSGKTDAAAEKDKEKEKGEGGERDNREAVEKDKDKDKVSRRVNPHKYVLYQPSFSHIQVYLASAFKEIGDQGCVLLYLSSDGSSVGNSPESGENNNAAATHGLIGGISTIRRNASDTGRDRSMEQLINTVHPADLVPYTRKPFFLVVESESSRAYKNMPNLFNQPLLCLLSPTSYPIPCSYGSIYTFFLHSPIVAFSAISQITKMEAHKWSELEALFNELEDLVFELLNICVTDHSTRRFLGDDFLRQIMIRHILCCAVLGHHRDFTWPEHWPQSSPETFSEVISAHALTHKVRYIIVFCSVEEFYRMDDGSPEPTTPQPSPPPDKISSPQQQQQQNLVASPPNAVTTADDDGSFATTSAPVSAPVSAPASALAPATAQPVATELEQHQQ</sequence>
<dbReference type="OrthoDB" id="525027at2759"/>
<dbReference type="Pfam" id="PF12070">
    <property type="entry name" value="SCAI"/>
    <property type="match status" value="1"/>
</dbReference>
<dbReference type="GO" id="GO:0006351">
    <property type="term" value="P:DNA-templated transcription"/>
    <property type="evidence" value="ECO:0007669"/>
    <property type="project" value="InterPro"/>
</dbReference>
<feature type="compositionally biased region" description="Pro residues" evidence="1">
    <location>
        <begin position="758"/>
        <end position="768"/>
    </location>
</feature>